<keyword evidence="3" id="KW-0050">Antiport</keyword>
<evidence type="ECO:0000256" key="8">
    <source>
        <dbReference type="ARBA" id="ARBA00023136"/>
    </source>
</evidence>
<dbReference type="PANTHER" id="PTHR43298:SF2">
    <property type="entry name" value="FMN_FAD EXPORTER YEEO-RELATED"/>
    <property type="match status" value="1"/>
</dbReference>
<evidence type="ECO:0000313" key="12">
    <source>
        <dbReference type="Proteomes" id="UP001522662"/>
    </source>
</evidence>
<feature type="transmembrane region" description="Helical" evidence="10">
    <location>
        <begin position="60"/>
        <end position="83"/>
    </location>
</feature>
<dbReference type="Pfam" id="PF01554">
    <property type="entry name" value="MatE"/>
    <property type="match status" value="2"/>
</dbReference>
<dbReference type="InterPro" id="IPR050222">
    <property type="entry name" value="MATE_MdtK"/>
</dbReference>
<evidence type="ECO:0000256" key="7">
    <source>
        <dbReference type="ARBA" id="ARBA00023065"/>
    </source>
</evidence>
<dbReference type="InterPro" id="IPR002528">
    <property type="entry name" value="MATE_fam"/>
</dbReference>
<keyword evidence="2" id="KW-0813">Transport</keyword>
<accession>A0ABT0CVG0</accession>
<keyword evidence="4" id="KW-1003">Cell membrane</keyword>
<evidence type="ECO:0000256" key="6">
    <source>
        <dbReference type="ARBA" id="ARBA00022989"/>
    </source>
</evidence>
<dbReference type="RefSeq" id="WP_245134514.1">
    <property type="nucleotide sequence ID" value="NZ_CP128477.1"/>
</dbReference>
<feature type="transmembrane region" description="Helical" evidence="10">
    <location>
        <begin position="138"/>
        <end position="157"/>
    </location>
</feature>
<sequence length="464" mass="47867">MSLRQSPENRFLTASPGKIFAATALPMIAIMGMNGVLGIVDAFFLGQFVGAEAMAAVGMTFPILMVTIALSTLVGGGMSSLLARQLGAGDRDAAAATFAGAHGLALFIASALILLFCAGGRGFSIKLAGSDGPIADMVWVFLAITLFGTPVQFLLGVHADACRNEGHAGTMALMSLGVTLANILLNYILVARLELGVAGSAFATLFAQTLGLILLVILRRLLPNMLLLSMVWRSRWTGCWKRIAILGAPLCLGFAGMALSAASVVMALRFAASADYAKTIAAYGIATRIFGFAFMPNIAVGMAMQSIVGNNVGAGLYTRSDAVLRIGATTALLYCIAVEGLLLSQGSLLGALFVTDPDVISEVGRILRIMGALYLFSGPILVLGLYFQAVGQPARAALLTVVKPIILVPSLVTAATILLGGNALWFAYPAADILAAAASALILATAMKTRGHAGIGLAARGARS</sequence>
<evidence type="ECO:0000256" key="1">
    <source>
        <dbReference type="ARBA" id="ARBA00004429"/>
    </source>
</evidence>
<dbReference type="EMBL" id="JALAYX010000001">
    <property type="protein sequence ID" value="MCJ8237158.1"/>
    <property type="molecule type" value="Genomic_DNA"/>
</dbReference>
<evidence type="ECO:0000256" key="3">
    <source>
        <dbReference type="ARBA" id="ARBA00022449"/>
    </source>
</evidence>
<reference evidence="11 12" key="1">
    <citation type="submission" date="2022-03" db="EMBL/GenBank/DDBJ databases">
        <title>Rhizobium SSM4.3 sp. nov., isolated from Sediment (Gouqi Island).</title>
        <authorList>
            <person name="Chen G."/>
        </authorList>
    </citation>
    <scope>NUCLEOTIDE SEQUENCE [LARGE SCALE GENOMIC DNA]</scope>
    <source>
        <strain evidence="11 12">SSM4.3</strain>
        <plasmid evidence="11">unnamed</plasmid>
    </source>
</reference>
<name>A0ABT0CVG0_9HYPH</name>
<evidence type="ECO:0000256" key="2">
    <source>
        <dbReference type="ARBA" id="ARBA00022448"/>
    </source>
</evidence>
<feature type="transmembrane region" description="Helical" evidence="10">
    <location>
        <begin position="280"/>
        <end position="300"/>
    </location>
</feature>
<dbReference type="PANTHER" id="PTHR43298">
    <property type="entry name" value="MULTIDRUG RESISTANCE PROTEIN NORM-RELATED"/>
    <property type="match status" value="1"/>
</dbReference>
<keyword evidence="7" id="KW-0406">Ion transport</keyword>
<feature type="transmembrane region" description="Helical" evidence="10">
    <location>
        <begin position="366"/>
        <end position="387"/>
    </location>
</feature>
<keyword evidence="12" id="KW-1185">Reference proteome</keyword>
<evidence type="ECO:0000256" key="9">
    <source>
        <dbReference type="ARBA" id="ARBA00031636"/>
    </source>
</evidence>
<keyword evidence="11" id="KW-0614">Plasmid</keyword>
<feature type="transmembrane region" description="Helical" evidence="10">
    <location>
        <begin position="425"/>
        <end position="444"/>
    </location>
</feature>
<feature type="transmembrane region" description="Helical" evidence="10">
    <location>
        <begin position="20"/>
        <end position="40"/>
    </location>
</feature>
<gene>
    <name evidence="11" type="ORF">MKJ03_02375</name>
</gene>
<comment type="subcellular location">
    <subcellularLocation>
        <location evidence="1">Cell inner membrane</location>
        <topology evidence="1">Multi-pass membrane protein</topology>
    </subcellularLocation>
</comment>
<geneLocation type="plasmid" evidence="11">
    <name>unnamed</name>
</geneLocation>
<feature type="transmembrane region" description="Helical" evidence="10">
    <location>
        <begin position="201"/>
        <end position="222"/>
    </location>
</feature>
<organism evidence="11 12">
    <name type="scientific">Peteryoungia algae</name>
    <dbReference type="NCBI Taxonomy" id="2919917"/>
    <lineage>
        <taxon>Bacteria</taxon>
        <taxon>Pseudomonadati</taxon>
        <taxon>Pseudomonadota</taxon>
        <taxon>Alphaproteobacteria</taxon>
        <taxon>Hyphomicrobiales</taxon>
        <taxon>Rhizobiaceae</taxon>
        <taxon>Peteryoungia</taxon>
    </lineage>
</organism>
<dbReference type="InterPro" id="IPR048279">
    <property type="entry name" value="MdtK-like"/>
</dbReference>
<dbReference type="PIRSF" id="PIRSF006603">
    <property type="entry name" value="DinF"/>
    <property type="match status" value="1"/>
</dbReference>
<keyword evidence="6 10" id="KW-1133">Transmembrane helix</keyword>
<evidence type="ECO:0000313" key="11">
    <source>
        <dbReference type="EMBL" id="MCJ8237158.1"/>
    </source>
</evidence>
<feature type="transmembrane region" description="Helical" evidence="10">
    <location>
        <begin position="243"/>
        <end position="268"/>
    </location>
</feature>
<keyword evidence="8 10" id="KW-0472">Membrane</keyword>
<feature type="transmembrane region" description="Helical" evidence="10">
    <location>
        <begin position="169"/>
        <end position="189"/>
    </location>
</feature>
<evidence type="ECO:0000256" key="10">
    <source>
        <dbReference type="SAM" id="Phobius"/>
    </source>
</evidence>
<comment type="caution">
    <text evidence="11">The sequence shown here is derived from an EMBL/GenBank/DDBJ whole genome shotgun (WGS) entry which is preliminary data.</text>
</comment>
<feature type="transmembrane region" description="Helical" evidence="10">
    <location>
        <begin position="331"/>
        <end position="354"/>
    </location>
</feature>
<dbReference type="Proteomes" id="UP001522662">
    <property type="component" value="Unassembled WGS sequence"/>
</dbReference>
<keyword evidence="5 10" id="KW-0812">Transmembrane</keyword>
<protein>
    <recommendedName>
        <fullName evidence="9">Multidrug-efflux transporter</fullName>
    </recommendedName>
</protein>
<proteinExistence type="predicted"/>
<feature type="transmembrane region" description="Helical" evidence="10">
    <location>
        <begin position="396"/>
        <end position="419"/>
    </location>
</feature>
<feature type="transmembrane region" description="Helical" evidence="10">
    <location>
        <begin position="95"/>
        <end position="118"/>
    </location>
</feature>
<evidence type="ECO:0000256" key="4">
    <source>
        <dbReference type="ARBA" id="ARBA00022475"/>
    </source>
</evidence>
<evidence type="ECO:0000256" key="5">
    <source>
        <dbReference type="ARBA" id="ARBA00022692"/>
    </source>
</evidence>